<evidence type="ECO:0000313" key="3">
    <source>
        <dbReference type="EMBL" id="TGY94187.1"/>
    </source>
</evidence>
<organism evidence="3 4">
    <name type="scientific">Marinicauda pacifica</name>
    <dbReference type="NCBI Taxonomy" id="1133559"/>
    <lineage>
        <taxon>Bacteria</taxon>
        <taxon>Pseudomonadati</taxon>
        <taxon>Pseudomonadota</taxon>
        <taxon>Alphaproteobacteria</taxon>
        <taxon>Maricaulales</taxon>
        <taxon>Maricaulaceae</taxon>
        <taxon>Marinicauda</taxon>
    </lineage>
</organism>
<accession>A0A4S2HDR3</accession>
<protein>
    <submittedName>
        <fullName evidence="3">Class A beta-lactamase-related serine hydrolase</fullName>
    </submittedName>
</protein>
<keyword evidence="1" id="KW-0732">Signal</keyword>
<keyword evidence="4" id="KW-1185">Reference proteome</keyword>
<dbReference type="GO" id="GO:0016787">
    <property type="term" value="F:hydrolase activity"/>
    <property type="evidence" value="ECO:0007669"/>
    <property type="project" value="UniProtKB-KW"/>
</dbReference>
<evidence type="ECO:0000259" key="2">
    <source>
        <dbReference type="Pfam" id="PF00144"/>
    </source>
</evidence>
<name>A0A4S2HDR3_9PROT</name>
<dbReference type="AlphaFoldDB" id="A0A4S2HDR3"/>
<dbReference type="SUPFAM" id="SSF56601">
    <property type="entry name" value="beta-lactamase/transpeptidase-like"/>
    <property type="match status" value="1"/>
</dbReference>
<dbReference type="PANTHER" id="PTHR43283:SF3">
    <property type="entry name" value="BETA-LACTAMASE FAMILY PROTEIN (AFU_ORTHOLOGUE AFUA_5G07500)"/>
    <property type="match status" value="1"/>
</dbReference>
<feature type="domain" description="Beta-lactamase-related" evidence="2">
    <location>
        <begin position="184"/>
        <end position="517"/>
    </location>
</feature>
<comment type="caution">
    <text evidence="3">The sequence shown here is derived from an EMBL/GenBank/DDBJ whole genome shotgun (WGS) entry which is preliminary data.</text>
</comment>
<dbReference type="PANTHER" id="PTHR43283">
    <property type="entry name" value="BETA-LACTAMASE-RELATED"/>
    <property type="match status" value="1"/>
</dbReference>
<dbReference type="InterPro" id="IPR050789">
    <property type="entry name" value="Diverse_Enzym_Activities"/>
</dbReference>
<feature type="chain" id="PRO_5020928801" evidence="1">
    <location>
        <begin position="27"/>
        <end position="651"/>
    </location>
</feature>
<evidence type="ECO:0000256" key="1">
    <source>
        <dbReference type="SAM" id="SignalP"/>
    </source>
</evidence>
<dbReference type="InterPro" id="IPR012338">
    <property type="entry name" value="Beta-lactam/transpept-like"/>
</dbReference>
<dbReference type="RefSeq" id="WP_135943382.1">
    <property type="nucleotide sequence ID" value="NZ_BMEI01000001.1"/>
</dbReference>
<dbReference type="OrthoDB" id="5377981at2"/>
<gene>
    <name evidence="3" type="ORF">E5162_02610</name>
</gene>
<keyword evidence="3" id="KW-0378">Hydrolase</keyword>
<dbReference type="InterPro" id="IPR001466">
    <property type="entry name" value="Beta-lactam-related"/>
</dbReference>
<dbReference type="Gene3D" id="3.40.710.10">
    <property type="entry name" value="DD-peptidase/beta-lactamase superfamily"/>
    <property type="match status" value="1"/>
</dbReference>
<sequence length="651" mass="70046">MTLPNLKTLVSVLALTAALGGAQSFAQESEAPAIVQPEDWSLDQRDAVSILTAPEGDLDIAVIEVGPAEDAVSAAAAAWQAYAPDAEREVELTTPGAPENGWEERVAISYVTSPSEQATVNALALRQGEDWTVVITNGSQATANKRSAAVSRARDSVRAEGFEREDFSGQTAHALTAERIELLREFVAEAAERLDVPGIGLALIDQGEVVYEGGVGMRELGGTEPVDADTQFMIASNTKGMSTLLLSILVDQGALEWDQQVVELYPSFRLGSDETTQSTLVRHLLCACTGLPRKDWGFILADLDTPASDVFRQLSETQPTSEFGELFQYNNNMAAAAGYIGGTLAYPDMEVGAAYDRAMEELIFEPLDMEDTTFDFEQGESGNWARPHGLDVDGEQTVMSNHFNRAVYPYRPAGGAFSTASDMAHYVQLELSKGLTPDGERLVSEENLLARRERGVEVGEGVWYGMGLFDEEHWGVPVVTHGGTLLGYHSTWYALPEAGVGAVILTNADTGSAILRPFLRRLVEVLYDGRPEAMDQIEAAAARFDAQADARRQGLTIPGDPAVLATLASRYESPGLGVLTIFEQDGETWIEAGAIQGPLATRENADGTVSIVSVGPGVISLEAEIGMQDGTRTLTARDSQHEYVYVEAETD</sequence>
<dbReference type="EMBL" id="SRXV01000001">
    <property type="protein sequence ID" value="TGY94187.1"/>
    <property type="molecule type" value="Genomic_DNA"/>
</dbReference>
<dbReference type="Pfam" id="PF00144">
    <property type="entry name" value="Beta-lactamase"/>
    <property type="match status" value="1"/>
</dbReference>
<feature type="signal peptide" evidence="1">
    <location>
        <begin position="1"/>
        <end position="26"/>
    </location>
</feature>
<evidence type="ECO:0000313" key="4">
    <source>
        <dbReference type="Proteomes" id="UP000305451"/>
    </source>
</evidence>
<proteinExistence type="predicted"/>
<reference evidence="3 4" key="1">
    <citation type="journal article" date="2013" name="Int. J. Syst. Evol. Microbiol.">
        <title>Marinicauda pacifica gen. nov., sp. nov., a prosthecate alphaproteobacterium of the family Hyphomonadaceae isolated from deep seawater.</title>
        <authorList>
            <person name="Zhang X.Y."/>
            <person name="Li G.W."/>
            <person name="Wang C.S."/>
            <person name="Zhang Y.J."/>
            <person name="Xu X.W."/>
            <person name="Li H."/>
            <person name="Liu A."/>
            <person name="Liu C."/>
            <person name="Xie B.B."/>
            <person name="Qin Q.L."/>
            <person name="Xu Z."/>
            <person name="Chen X.L."/>
            <person name="Zhou B.C."/>
            <person name="Zhang Y.Z."/>
        </authorList>
    </citation>
    <scope>NUCLEOTIDE SEQUENCE [LARGE SCALE GENOMIC DNA]</scope>
    <source>
        <strain evidence="3 4">P-1 km-3</strain>
    </source>
</reference>
<dbReference type="Proteomes" id="UP000305451">
    <property type="component" value="Unassembled WGS sequence"/>
</dbReference>